<protein>
    <recommendedName>
        <fullName evidence="7">Peptidase S1 domain-containing protein</fullName>
    </recommendedName>
</protein>
<evidence type="ECO:0000256" key="2">
    <source>
        <dbReference type="ARBA" id="ARBA00022801"/>
    </source>
</evidence>
<organism evidence="8 9">
    <name type="scientific">Diploptera punctata</name>
    <name type="common">Pacific beetle cockroach</name>
    <dbReference type="NCBI Taxonomy" id="6984"/>
    <lineage>
        <taxon>Eukaryota</taxon>
        <taxon>Metazoa</taxon>
        <taxon>Ecdysozoa</taxon>
        <taxon>Arthropoda</taxon>
        <taxon>Hexapoda</taxon>
        <taxon>Insecta</taxon>
        <taxon>Pterygota</taxon>
        <taxon>Neoptera</taxon>
        <taxon>Polyneoptera</taxon>
        <taxon>Dictyoptera</taxon>
        <taxon>Blattodea</taxon>
        <taxon>Blaberoidea</taxon>
        <taxon>Blaberidae</taxon>
        <taxon>Diplopterinae</taxon>
        <taxon>Diploptera</taxon>
    </lineage>
</organism>
<evidence type="ECO:0000256" key="6">
    <source>
        <dbReference type="SAM" id="MobiDB-lite"/>
    </source>
</evidence>
<dbReference type="PROSITE" id="PS50240">
    <property type="entry name" value="TRYPSIN_DOM"/>
    <property type="match status" value="1"/>
</dbReference>
<dbReference type="FunFam" id="2.40.10.10:FF:000006">
    <property type="entry name" value="Serine proteinase stubble"/>
    <property type="match status" value="1"/>
</dbReference>
<evidence type="ECO:0000256" key="3">
    <source>
        <dbReference type="ARBA" id="ARBA00022825"/>
    </source>
</evidence>
<sequence>NVTLSPTSTPTTTFTTTTASSTSPDTTTTAPSEECGQSEAPAFRVIGGEESLPGRWPWMAAIFSNNGSKTCFMCGGSLIGTRHVLTAAHCSSLSRGLQLSVRLGDIDLKRDDEPSSPEIFRVIKVRAHPHYRPPYFYNDLAIMVLDRTPRGSRYVMPLCLPPPSVRYKTFVDEMATVVGWGDTFYGGNGSTVQRQTNVPIWRNDECDSRYYERVNSSFICAGDRKGGKDTCQGDSGGPLMLEYEGRWMQIGIVSFGMRCGDPNYPGVYTRVTEYVDWIKDKMLE</sequence>
<keyword evidence="4" id="KW-1015">Disulfide bond</keyword>
<dbReference type="InterPro" id="IPR001254">
    <property type="entry name" value="Trypsin_dom"/>
</dbReference>
<name>A0AAD8E0V2_DIPPU</name>
<evidence type="ECO:0000256" key="1">
    <source>
        <dbReference type="ARBA" id="ARBA00022670"/>
    </source>
</evidence>
<feature type="region of interest" description="Disordered" evidence="6">
    <location>
        <begin position="1"/>
        <end position="37"/>
    </location>
</feature>
<keyword evidence="9" id="KW-1185">Reference proteome</keyword>
<evidence type="ECO:0000313" key="8">
    <source>
        <dbReference type="EMBL" id="KAJ9573493.1"/>
    </source>
</evidence>
<dbReference type="CDD" id="cd00190">
    <property type="entry name" value="Tryp_SPc"/>
    <property type="match status" value="1"/>
</dbReference>
<dbReference type="AlphaFoldDB" id="A0AAD8E0V2"/>
<accession>A0AAD8E0V2</accession>
<evidence type="ECO:0000313" key="9">
    <source>
        <dbReference type="Proteomes" id="UP001233999"/>
    </source>
</evidence>
<reference evidence="8" key="1">
    <citation type="journal article" date="2023" name="IScience">
        <title>Live-bearing cockroach genome reveals convergent evolutionary mechanisms linked to viviparity in insects and beyond.</title>
        <authorList>
            <person name="Fouks B."/>
            <person name="Harrison M.C."/>
            <person name="Mikhailova A.A."/>
            <person name="Marchal E."/>
            <person name="English S."/>
            <person name="Carruthers M."/>
            <person name="Jennings E.C."/>
            <person name="Chiamaka E.L."/>
            <person name="Frigard R.A."/>
            <person name="Pippel M."/>
            <person name="Attardo G.M."/>
            <person name="Benoit J.B."/>
            <person name="Bornberg-Bauer E."/>
            <person name="Tobe S.S."/>
        </authorList>
    </citation>
    <scope>NUCLEOTIDE SEQUENCE</scope>
    <source>
        <strain evidence="8">Stay&amp;Tobe</strain>
    </source>
</reference>
<evidence type="ECO:0000259" key="7">
    <source>
        <dbReference type="PROSITE" id="PS50240"/>
    </source>
</evidence>
<dbReference type="EMBL" id="JASPKZ010010698">
    <property type="protein sequence ID" value="KAJ9573493.1"/>
    <property type="molecule type" value="Genomic_DNA"/>
</dbReference>
<dbReference type="InterPro" id="IPR009003">
    <property type="entry name" value="Peptidase_S1_PA"/>
</dbReference>
<keyword evidence="2 5" id="KW-0378">Hydrolase</keyword>
<dbReference type="GO" id="GO:0006508">
    <property type="term" value="P:proteolysis"/>
    <property type="evidence" value="ECO:0007669"/>
    <property type="project" value="UniProtKB-KW"/>
</dbReference>
<dbReference type="PANTHER" id="PTHR24258:SF116">
    <property type="entry name" value="FI16631P1-RELATED"/>
    <property type="match status" value="1"/>
</dbReference>
<evidence type="ECO:0000256" key="4">
    <source>
        <dbReference type="ARBA" id="ARBA00023157"/>
    </source>
</evidence>
<proteinExistence type="predicted"/>
<reference evidence="8" key="2">
    <citation type="submission" date="2023-05" db="EMBL/GenBank/DDBJ databases">
        <authorList>
            <person name="Fouks B."/>
        </authorList>
    </citation>
    <scope>NUCLEOTIDE SEQUENCE</scope>
    <source>
        <strain evidence="8">Stay&amp;Tobe</strain>
        <tissue evidence="8">Testes</tissue>
    </source>
</reference>
<dbReference type="InterPro" id="IPR043504">
    <property type="entry name" value="Peptidase_S1_PA_chymotrypsin"/>
</dbReference>
<dbReference type="Pfam" id="PF00089">
    <property type="entry name" value="Trypsin"/>
    <property type="match status" value="1"/>
</dbReference>
<feature type="domain" description="Peptidase S1" evidence="7">
    <location>
        <begin position="45"/>
        <end position="283"/>
    </location>
</feature>
<dbReference type="Gene3D" id="2.40.10.10">
    <property type="entry name" value="Trypsin-like serine proteases"/>
    <property type="match status" value="1"/>
</dbReference>
<dbReference type="InterPro" id="IPR018114">
    <property type="entry name" value="TRYPSIN_HIS"/>
</dbReference>
<keyword evidence="1 5" id="KW-0645">Protease</keyword>
<keyword evidence="3 5" id="KW-0720">Serine protease</keyword>
<dbReference type="PANTHER" id="PTHR24258">
    <property type="entry name" value="SERINE PROTEASE-RELATED"/>
    <property type="match status" value="1"/>
</dbReference>
<feature type="compositionally biased region" description="Low complexity" evidence="6">
    <location>
        <begin position="1"/>
        <end position="32"/>
    </location>
</feature>
<feature type="non-terminal residue" evidence="8">
    <location>
        <position position="284"/>
    </location>
</feature>
<dbReference type="SMART" id="SM00020">
    <property type="entry name" value="Tryp_SPc"/>
    <property type="match status" value="1"/>
</dbReference>
<dbReference type="PROSITE" id="PS00135">
    <property type="entry name" value="TRYPSIN_SER"/>
    <property type="match status" value="1"/>
</dbReference>
<evidence type="ECO:0000256" key="5">
    <source>
        <dbReference type="RuleBase" id="RU363034"/>
    </source>
</evidence>
<comment type="caution">
    <text evidence="8">The sequence shown here is derived from an EMBL/GenBank/DDBJ whole genome shotgun (WGS) entry which is preliminary data.</text>
</comment>
<dbReference type="Proteomes" id="UP001233999">
    <property type="component" value="Unassembled WGS sequence"/>
</dbReference>
<dbReference type="SUPFAM" id="SSF50494">
    <property type="entry name" value="Trypsin-like serine proteases"/>
    <property type="match status" value="1"/>
</dbReference>
<dbReference type="PROSITE" id="PS00134">
    <property type="entry name" value="TRYPSIN_HIS"/>
    <property type="match status" value="1"/>
</dbReference>
<dbReference type="PRINTS" id="PR00722">
    <property type="entry name" value="CHYMOTRYPSIN"/>
</dbReference>
<gene>
    <name evidence="8" type="ORF">L9F63_009153</name>
</gene>
<dbReference type="GO" id="GO:0004252">
    <property type="term" value="F:serine-type endopeptidase activity"/>
    <property type="evidence" value="ECO:0007669"/>
    <property type="project" value="InterPro"/>
</dbReference>
<dbReference type="InterPro" id="IPR001314">
    <property type="entry name" value="Peptidase_S1A"/>
</dbReference>
<dbReference type="InterPro" id="IPR033116">
    <property type="entry name" value="TRYPSIN_SER"/>
</dbReference>